<accession>A0A9D1P6P8</accession>
<reference evidence="5" key="1">
    <citation type="submission" date="2020-10" db="EMBL/GenBank/DDBJ databases">
        <authorList>
            <person name="Gilroy R."/>
        </authorList>
    </citation>
    <scope>NUCLEOTIDE SEQUENCE</scope>
    <source>
        <strain evidence="5">CHK183-6373</strain>
    </source>
</reference>
<dbReference type="InterPro" id="IPR003115">
    <property type="entry name" value="ParB_N"/>
</dbReference>
<dbReference type="PANTHER" id="PTHR33375:SF8">
    <property type="entry name" value="NUCLEOID OCCLUSION PROTEIN"/>
    <property type="match status" value="1"/>
</dbReference>
<dbReference type="GO" id="GO:0007059">
    <property type="term" value="P:chromosome segregation"/>
    <property type="evidence" value="ECO:0007669"/>
    <property type="project" value="TreeGrafter"/>
</dbReference>
<dbReference type="InterPro" id="IPR036086">
    <property type="entry name" value="ParB/Sulfiredoxin_sf"/>
</dbReference>
<keyword evidence="3" id="KW-0238">DNA-binding</keyword>
<gene>
    <name evidence="5" type="ORF">IAA64_04945</name>
</gene>
<dbReference type="GO" id="GO:0005694">
    <property type="term" value="C:chromosome"/>
    <property type="evidence" value="ECO:0007669"/>
    <property type="project" value="TreeGrafter"/>
</dbReference>
<feature type="domain" description="ParB-like N-terminal" evidence="4">
    <location>
        <begin position="14"/>
        <end position="104"/>
    </location>
</feature>
<comment type="subcellular location">
    <subcellularLocation>
        <location evidence="1">Cytoplasm</location>
        <location evidence="1">Nucleoid</location>
    </subcellularLocation>
</comment>
<dbReference type="EMBL" id="DVOT01000088">
    <property type="protein sequence ID" value="HIV27292.1"/>
    <property type="molecule type" value="Genomic_DNA"/>
</dbReference>
<comment type="similarity">
    <text evidence="2">Belongs to the ParB family.</text>
</comment>
<dbReference type="Pfam" id="PF02195">
    <property type="entry name" value="ParB_N"/>
    <property type="match status" value="1"/>
</dbReference>
<dbReference type="FunFam" id="1.10.10.2830:FF:000001">
    <property type="entry name" value="Chromosome partitioning protein ParB"/>
    <property type="match status" value="1"/>
</dbReference>
<dbReference type="SMART" id="SM00470">
    <property type="entry name" value="ParB"/>
    <property type="match status" value="1"/>
</dbReference>
<dbReference type="Gene3D" id="3.90.1530.30">
    <property type="match status" value="1"/>
</dbReference>
<dbReference type="SUPFAM" id="SSF109709">
    <property type="entry name" value="KorB DNA-binding domain-like"/>
    <property type="match status" value="1"/>
</dbReference>
<organism evidence="5 6">
    <name type="scientific">Candidatus Ornithocaccomicrobium faecavium</name>
    <dbReference type="NCBI Taxonomy" id="2840890"/>
    <lineage>
        <taxon>Bacteria</taxon>
        <taxon>Bacillati</taxon>
        <taxon>Bacillota</taxon>
        <taxon>Clostridia</taxon>
        <taxon>Candidatus Ornithocaccomicrobium</taxon>
    </lineage>
</organism>
<proteinExistence type="inferred from homology"/>
<dbReference type="PANTHER" id="PTHR33375">
    <property type="entry name" value="CHROMOSOME-PARTITIONING PROTEIN PARB-RELATED"/>
    <property type="match status" value="1"/>
</dbReference>
<name>A0A9D1P6P8_9FIRM</name>
<dbReference type="AlphaFoldDB" id="A0A9D1P6P8"/>
<evidence type="ECO:0000259" key="4">
    <source>
        <dbReference type="SMART" id="SM00470"/>
    </source>
</evidence>
<dbReference type="InterPro" id="IPR050336">
    <property type="entry name" value="Chromosome_partition/occlusion"/>
</dbReference>
<evidence type="ECO:0000313" key="6">
    <source>
        <dbReference type="Proteomes" id="UP000886884"/>
    </source>
</evidence>
<dbReference type="SUPFAM" id="SSF110849">
    <property type="entry name" value="ParB/Sulfiredoxin"/>
    <property type="match status" value="1"/>
</dbReference>
<dbReference type="FunFam" id="3.90.1530.30:FF:000001">
    <property type="entry name" value="Chromosome partitioning protein ParB"/>
    <property type="match status" value="1"/>
</dbReference>
<reference evidence="5" key="2">
    <citation type="journal article" date="2021" name="PeerJ">
        <title>Extensive microbial diversity within the chicken gut microbiome revealed by metagenomics and culture.</title>
        <authorList>
            <person name="Gilroy R."/>
            <person name="Ravi A."/>
            <person name="Getino M."/>
            <person name="Pursley I."/>
            <person name="Horton D.L."/>
            <person name="Alikhan N.F."/>
            <person name="Baker D."/>
            <person name="Gharbi K."/>
            <person name="Hall N."/>
            <person name="Watson M."/>
            <person name="Adriaenssens E.M."/>
            <person name="Foster-Nyarko E."/>
            <person name="Jarju S."/>
            <person name="Secka A."/>
            <person name="Antonio M."/>
            <person name="Oren A."/>
            <person name="Chaudhuri R.R."/>
            <person name="La Ragione R."/>
            <person name="Hildebrand F."/>
            <person name="Pallen M.J."/>
        </authorList>
    </citation>
    <scope>NUCLEOTIDE SEQUENCE</scope>
    <source>
        <strain evidence="5">CHK183-6373</strain>
    </source>
</reference>
<dbReference type="NCBIfam" id="TIGR00180">
    <property type="entry name" value="parB_part"/>
    <property type="match status" value="1"/>
</dbReference>
<sequence length="266" mass="29818">MNQEPVSRPVRPVFRIALLSIRPNPRQPRRAFSDDGIAELAQSIQQYGLLSPLVVRRTAPGEYELIAGERRLRALQLLRAEFADAVILNAPNAEAALIALIENLQREQLNAFEEAEAYQRILGEFAMTQEALAGRLGKSPSAVANRLRLLRLSPEQRERILANGLSERHARALLALDGEAERDRALDVAIARKMTVRDFEAYIAQQKKPRGQARRKMVIRDHRLFVNAVLNTVKDLKSAGVAASAKVVEKEDTVDVVVTLPRIWVR</sequence>
<comment type="caution">
    <text evidence="5">The sequence shown here is derived from an EMBL/GenBank/DDBJ whole genome shotgun (WGS) entry which is preliminary data.</text>
</comment>
<dbReference type="InterPro" id="IPR004437">
    <property type="entry name" value="ParB/RepB/Spo0J"/>
</dbReference>
<evidence type="ECO:0000256" key="1">
    <source>
        <dbReference type="ARBA" id="ARBA00004453"/>
    </source>
</evidence>
<dbReference type="Pfam" id="PF17762">
    <property type="entry name" value="HTH_ParB"/>
    <property type="match status" value="1"/>
</dbReference>
<dbReference type="Proteomes" id="UP000886884">
    <property type="component" value="Unassembled WGS sequence"/>
</dbReference>
<dbReference type="InterPro" id="IPR041468">
    <property type="entry name" value="HTH_ParB/Spo0J"/>
</dbReference>
<evidence type="ECO:0000256" key="2">
    <source>
        <dbReference type="ARBA" id="ARBA00006295"/>
    </source>
</evidence>
<dbReference type="GO" id="GO:0003677">
    <property type="term" value="F:DNA binding"/>
    <property type="evidence" value="ECO:0007669"/>
    <property type="project" value="UniProtKB-KW"/>
</dbReference>
<protein>
    <submittedName>
        <fullName evidence="5">ParB/RepB/Spo0J family partition protein</fullName>
    </submittedName>
</protein>
<evidence type="ECO:0000313" key="5">
    <source>
        <dbReference type="EMBL" id="HIV27292.1"/>
    </source>
</evidence>
<dbReference type="Gene3D" id="1.10.10.2830">
    <property type="match status" value="1"/>
</dbReference>
<dbReference type="GO" id="GO:0045881">
    <property type="term" value="P:positive regulation of sporulation resulting in formation of a cellular spore"/>
    <property type="evidence" value="ECO:0007669"/>
    <property type="project" value="TreeGrafter"/>
</dbReference>
<dbReference type="GO" id="GO:0009295">
    <property type="term" value="C:nucleoid"/>
    <property type="evidence" value="ECO:0007669"/>
    <property type="project" value="UniProtKB-SubCell"/>
</dbReference>
<evidence type="ECO:0000256" key="3">
    <source>
        <dbReference type="ARBA" id="ARBA00023125"/>
    </source>
</evidence>